<accession>A0A3S5B1L4</accession>
<evidence type="ECO:0000313" key="2">
    <source>
        <dbReference type="Proteomes" id="UP000784294"/>
    </source>
</evidence>
<dbReference type="Proteomes" id="UP000784294">
    <property type="component" value="Unassembled WGS sequence"/>
</dbReference>
<comment type="caution">
    <text evidence="1">The sequence shown here is derived from an EMBL/GenBank/DDBJ whole genome shotgun (WGS) entry which is preliminary data.</text>
</comment>
<evidence type="ECO:0000313" key="1">
    <source>
        <dbReference type="EMBL" id="VEL43234.1"/>
    </source>
</evidence>
<gene>
    <name evidence="1" type="ORF">PXEA_LOCUS36674</name>
</gene>
<reference evidence="1" key="1">
    <citation type="submission" date="2018-11" db="EMBL/GenBank/DDBJ databases">
        <authorList>
            <consortium name="Pathogen Informatics"/>
        </authorList>
    </citation>
    <scope>NUCLEOTIDE SEQUENCE</scope>
</reference>
<organism evidence="1 2">
    <name type="scientific">Protopolystoma xenopodis</name>
    <dbReference type="NCBI Taxonomy" id="117903"/>
    <lineage>
        <taxon>Eukaryota</taxon>
        <taxon>Metazoa</taxon>
        <taxon>Spiralia</taxon>
        <taxon>Lophotrochozoa</taxon>
        <taxon>Platyhelminthes</taxon>
        <taxon>Monogenea</taxon>
        <taxon>Polyopisthocotylea</taxon>
        <taxon>Polystomatidea</taxon>
        <taxon>Polystomatidae</taxon>
        <taxon>Protopolystoma</taxon>
    </lineage>
</organism>
<dbReference type="AlphaFoldDB" id="A0A3S5B1L4"/>
<protein>
    <submittedName>
        <fullName evidence="1">Uncharacterized protein</fullName>
    </submittedName>
</protein>
<dbReference type="EMBL" id="CAAALY010279798">
    <property type="protein sequence ID" value="VEL43234.1"/>
    <property type="molecule type" value="Genomic_DNA"/>
</dbReference>
<name>A0A3S5B1L4_9PLAT</name>
<dbReference type="OrthoDB" id="297219at2759"/>
<sequence length="175" mass="19978">MYFTRALPPPVTTTSGASTDTRAYRRGTAWLRLEEVREAAAWLPVGLGGGDEALAITEEDPDRVVHFEQIRPVLLDLGLAEPSYSKTPAEEIQRSRRARSLKRRALLLFLEFLGIYDPVVAEAYDLPKGQNDHRLIFPELTSFVFIAIINKEEIRNNLLDYKGNKNYWNRFMPSP</sequence>
<proteinExistence type="predicted"/>
<keyword evidence="2" id="KW-1185">Reference proteome</keyword>